<evidence type="ECO:0000313" key="2">
    <source>
        <dbReference type="EMBL" id="GAA2405399.1"/>
    </source>
</evidence>
<protein>
    <submittedName>
        <fullName evidence="2">Uncharacterized protein</fullName>
    </submittedName>
</protein>
<evidence type="ECO:0000313" key="3">
    <source>
        <dbReference type="Proteomes" id="UP001500058"/>
    </source>
</evidence>
<feature type="region of interest" description="Disordered" evidence="1">
    <location>
        <begin position="100"/>
        <end position="144"/>
    </location>
</feature>
<gene>
    <name evidence="2" type="ORF">GCM10010420_36420</name>
</gene>
<evidence type="ECO:0000256" key="1">
    <source>
        <dbReference type="SAM" id="MobiDB-lite"/>
    </source>
</evidence>
<organism evidence="2 3">
    <name type="scientific">Streptomyces glaucosporus</name>
    <dbReference type="NCBI Taxonomy" id="284044"/>
    <lineage>
        <taxon>Bacteria</taxon>
        <taxon>Bacillati</taxon>
        <taxon>Actinomycetota</taxon>
        <taxon>Actinomycetes</taxon>
        <taxon>Kitasatosporales</taxon>
        <taxon>Streptomycetaceae</taxon>
        <taxon>Streptomyces</taxon>
    </lineage>
</organism>
<accession>A0ABP5VK47</accession>
<comment type="caution">
    <text evidence="2">The sequence shown here is derived from an EMBL/GenBank/DDBJ whole genome shotgun (WGS) entry which is preliminary data.</text>
</comment>
<dbReference type="Proteomes" id="UP001500058">
    <property type="component" value="Unassembled WGS sequence"/>
</dbReference>
<keyword evidence="3" id="KW-1185">Reference proteome</keyword>
<proteinExistence type="predicted"/>
<sequence>MRKIRLGMRAVNQLVVQASGDVEASTLAGNIVTHAPNRVKRVSMVLRKYFRPGRRPVKRLVHACVRKGVSGGRRTLPSRETRSCPALLIPPDSSVGVLLRDCPAPRRRGPSRSPPSGFPVCEAGGSPASEVGATDPFTVFDGLN</sequence>
<dbReference type="EMBL" id="BAAATJ010000017">
    <property type="protein sequence ID" value="GAA2405399.1"/>
    <property type="molecule type" value="Genomic_DNA"/>
</dbReference>
<reference evidence="3" key="1">
    <citation type="journal article" date="2019" name="Int. J. Syst. Evol. Microbiol.">
        <title>The Global Catalogue of Microorganisms (GCM) 10K type strain sequencing project: providing services to taxonomists for standard genome sequencing and annotation.</title>
        <authorList>
            <consortium name="The Broad Institute Genomics Platform"/>
            <consortium name="The Broad Institute Genome Sequencing Center for Infectious Disease"/>
            <person name="Wu L."/>
            <person name="Ma J."/>
        </authorList>
    </citation>
    <scope>NUCLEOTIDE SEQUENCE [LARGE SCALE GENOMIC DNA]</scope>
    <source>
        <strain evidence="3">JCM 6921</strain>
    </source>
</reference>
<name>A0ABP5VK47_9ACTN</name>